<name>A0A6A6DDC3_9PEZI</name>
<organism evidence="1 2">
    <name type="scientific">Zopfia rhizophila CBS 207.26</name>
    <dbReference type="NCBI Taxonomy" id="1314779"/>
    <lineage>
        <taxon>Eukaryota</taxon>
        <taxon>Fungi</taxon>
        <taxon>Dikarya</taxon>
        <taxon>Ascomycota</taxon>
        <taxon>Pezizomycotina</taxon>
        <taxon>Dothideomycetes</taxon>
        <taxon>Dothideomycetes incertae sedis</taxon>
        <taxon>Zopfiaceae</taxon>
        <taxon>Zopfia</taxon>
    </lineage>
</organism>
<keyword evidence="2" id="KW-1185">Reference proteome</keyword>
<dbReference type="OrthoDB" id="3797974at2759"/>
<dbReference type="AlphaFoldDB" id="A0A6A6DDC3"/>
<sequence>MDNPESKDSWLLDLDTDRPRINPVHVKLCRIAVKGISPTDASQLLSLNIINQGWIDVFYENLKELESLGVVLTTASGNDGKNSITGYPASFGKLRGDKRIDSLMVICALNA</sequence>
<protein>
    <submittedName>
        <fullName evidence="1">Uncharacterized protein</fullName>
    </submittedName>
</protein>
<accession>A0A6A6DDC3</accession>
<reference evidence="1" key="1">
    <citation type="journal article" date="2020" name="Stud. Mycol.">
        <title>101 Dothideomycetes genomes: a test case for predicting lifestyles and emergence of pathogens.</title>
        <authorList>
            <person name="Haridas S."/>
            <person name="Albert R."/>
            <person name="Binder M."/>
            <person name="Bloem J."/>
            <person name="Labutti K."/>
            <person name="Salamov A."/>
            <person name="Andreopoulos B."/>
            <person name="Baker S."/>
            <person name="Barry K."/>
            <person name="Bills G."/>
            <person name="Bluhm B."/>
            <person name="Cannon C."/>
            <person name="Castanera R."/>
            <person name="Culley D."/>
            <person name="Daum C."/>
            <person name="Ezra D."/>
            <person name="Gonzalez J."/>
            <person name="Henrissat B."/>
            <person name="Kuo A."/>
            <person name="Liang C."/>
            <person name="Lipzen A."/>
            <person name="Lutzoni F."/>
            <person name="Magnuson J."/>
            <person name="Mondo S."/>
            <person name="Nolan M."/>
            <person name="Ohm R."/>
            <person name="Pangilinan J."/>
            <person name="Park H.-J."/>
            <person name="Ramirez L."/>
            <person name="Alfaro M."/>
            <person name="Sun H."/>
            <person name="Tritt A."/>
            <person name="Yoshinaga Y."/>
            <person name="Zwiers L.-H."/>
            <person name="Turgeon B."/>
            <person name="Goodwin S."/>
            <person name="Spatafora J."/>
            <person name="Crous P."/>
            <person name="Grigoriev I."/>
        </authorList>
    </citation>
    <scope>NUCLEOTIDE SEQUENCE</scope>
    <source>
        <strain evidence="1">CBS 207.26</strain>
    </source>
</reference>
<dbReference type="EMBL" id="ML994688">
    <property type="protein sequence ID" value="KAF2177451.1"/>
    <property type="molecule type" value="Genomic_DNA"/>
</dbReference>
<evidence type="ECO:0000313" key="1">
    <source>
        <dbReference type="EMBL" id="KAF2177451.1"/>
    </source>
</evidence>
<dbReference type="Proteomes" id="UP000800200">
    <property type="component" value="Unassembled WGS sequence"/>
</dbReference>
<gene>
    <name evidence="1" type="ORF">K469DRAFT_696625</name>
</gene>
<evidence type="ECO:0000313" key="2">
    <source>
        <dbReference type="Proteomes" id="UP000800200"/>
    </source>
</evidence>
<proteinExistence type="predicted"/>